<organism evidence="1 2">
    <name type="scientific">Brevibacillus formosus</name>
    <dbReference type="NCBI Taxonomy" id="54913"/>
    <lineage>
        <taxon>Bacteria</taxon>
        <taxon>Bacillati</taxon>
        <taxon>Bacillota</taxon>
        <taxon>Bacilli</taxon>
        <taxon>Bacillales</taxon>
        <taxon>Paenibacillaceae</taxon>
        <taxon>Brevibacillus</taxon>
    </lineage>
</organism>
<reference evidence="1 2" key="1">
    <citation type="submission" date="2019-06" db="EMBL/GenBank/DDBJ databases">
        <title>Whole genome shotgun sequence of Brevibacillus formosus NBRC 15716.</title>
        <authorList>
            <person name="Hosoyama A."/>
            <person name="Uohara A."/>
            <person name="Ohji S."/>
            <person name="Ichikawa N."/>
        </authorList>
    </citation>
    <scope>NUCLEOTIDE SEQUENCE [LARGE SCALE GENOMIC DNA]</scope>
    <source>
        <strain evidence="1 2">NBRC 15716</strain>
    </source>
</reference>
<dbReference type="Proteomes" id="UP000319498">
    <property type="component" value="Unassembled WGS sequence"/>
</dbReference>
<accession>A0ABQ0TBU3</accession>
<proteinExistence type="predicted"/>
<gene>
    <name evidence="1" type="ORF">BFO01nite_48800</name>
</gene>
<protein>
    <submittedName>
        <fullName evidence="1">Uncharacterized protein</fullName>
    </submittedName>
</protein>
<evidence type="ECO:0000313" key="2">
    <source>
        <dbReference type="Proteomes" id="UP000319498"/>
    </source>
</evidence>
<dbReference type="EMBL" id="BJOL01000033">
    <property type="protein sequence ID" value="GED60748.1"/>
    <property type="molecule type" value="Genomic_DNA"/>
</dbReference>
<evidence type="ECO:0000313" key="1">
    <source>
        <dbReference type="EMBL" id="GED60748.1"/>
    </source>
</evidence>
<sequence>MRSQKRMASKLKEIVVAANSFYRENLRPDVGYQLLCWSARGNIITLRGKLSPIWYWQCPSVYFSINREWYRL</sequence>
<name>A0ABQ0TBU3_9BACL</name>
<keyword evidence="2" id="KW-1185">Reference proteome</keyword>
<comment type="caution">
    <text evidence="1">The sequence shown here is derived from an EMBL/GenBank/DDBJ whole genome shotgun (WGS) entry which is preliminary data.</text>
</comment>